<evidence type="ECO:0000256" key="2">
    <source>
        <dbReference type="SAM" id="SignalP"/>
    </source>
</evidence>
<dbReference type="PANTHER" id="PTHR42928">
    <property type="entry name" value="TRICARBOXYLATE-BINDING PROTEIN"/>
    <property type="match status" value="1"/>
</dbReference>
<dbReference type="InterPro" id="IPR005064">
    <property type="entry name" value="BUG"/>
</dbReference>
<reference evidence="3 4" key="1">
    <citation type="journal article" date="2021" name="Arch. Microbiol.">
        <title>Harenicola maris gen. nov., sp. nov. isolated from the Sea of Japan shallow sediments.</title>
        <authorList>
            <person name="Romanenko L.A."/>
            <person name="Kurilenko V.V."/>
            <person name="Chernysheva N.Y."/>
            <person name="Tekutyeva L.A."/>
            <person name="Velansky P.V."/>
            <person name="Svetashev V.I."/>
            <person name="Isaeva M.P."/>
        </authorList>
    </citation>
    <scope>NUCLEOTIDE SEQUENCE [LARGE SCALE GENOMIC DNA]</scope>
    <source>
        <strain evidence="3 4">KMM 3653</strain>
    </source>
</reference>
<keyword evidence="2" id="KW-0732">Signal</keyword>
<evidence type="ECO:0000313" key="4">
    <source>
        <dbReference type="Proteomes" id="UP001315686"/>
    </source>
</evidence>
<dbReference type="SUPFAM" id="SSF53850">
    <property type="entry name" value="Periplasmic binding protein-like II"/>
    <property type="match status" value="1"/>
</dbReference>
<dbReference type="Pfam" id="PF03401">
    <property type="entry name" value="TctC"/>
    <property type="match status" value="1"/>
</dbReference>
<feature type="signal peptide" evidence="2">
    <location>
        <begin position="1"/>
        <end position="22"/>
    </location>
</feature>
<dbReference type="Proteomes" id="UP001315686">
    <property type="component" value="Unassembled WGS sequence"/>
</dbReference>
<dbReference type="CDD" id="cd07012">
    <property type="entry name" value="PBP2_Bug_TTT"/>
    <property type="match status" value="1"/>
</dbReference>
<dbReference type="PANTHER" id="PTHR42928:SF5">
    <property type="entry name" value="BLR1237 PROTEIN"/>
    <property type="match status" value="1"/>
</dbReference>
<dbReference type="Gene3D" id="3.40.190.10">
    <property type="entry name" value="Periplasmic binding protein-like II"/>
    <property type="match status" value="1"/>
</dbReference>
<comment type="caution">
    <text evidence="3">The sequence shown here is derived from an EMBL/GenBank/DDBJ whole genome shotgun (WGS) entry which is preliminary data.</text>
</comment>
<protein>
    <submittedName>
        <fullName evidence="3">Tripartite tricarboxylate transporter substrate binding protein</fullName>
    </submittedName>
</protein>
<evidence type="ECO:0000256" key="1">
    <source>
        <dbReference type="ARBA" id="ARBA00006987"/>
    </source>
</evidence>
<dbReference type="PIRSF" id="PIRSF017082">
    <property type="entry name" value="YflP"/>
    <property type="match status" value="1"/>
</dbReference>
<gene>
    <name evidence="3" type="ORF">IV417_13545</name>
</gene>
<proteinExistence type="inferred from homology"/>
<comment type="similarity">
    <text evidence="1">Belongs to the UPF0065 (bug) family.</text>
</comment>
<evidence type="ECO:0000313" key="3">
    <source>
        <dbReference type="EMBL" id="MBT0958408.1"/>
    </source>
</evidence>
<dbReference type="Gene3D" id="3.40.190.150">
    <property type="entry name" value="Bordetella uptake gene, domain 1"/>
    <property type="match status" value="1"/>
</dbReference>
<feature type="chain" id="PRO_5043023048" evidence="2">
    <location>
        <begin position="23"/>
        <end position="312"/>
    </location>
</feature>
<dbReference type="AlphaFoldDB" id="A0AAP2G4Y9"/>
<name>A0AAP2G4Y9_9RHOB</name>
<dbReference type="EMBL" id="JADQAZ010000002">
    <property type="protein sequence ID" value="MBT0958408.1"/>
    <property type="molecule type" value="Genomic_DNA"/>
</dbReference>
<sequence length="312" mass="32977">MKHSKILALAAATMAFAVPAWADFPEKPINLVVGFRAGGGSDTAARILAAEMEEALGQKIIVENRGGAGGAVTTEYVRAQEPDGYSIGFAVATTFSFTPLTGSVAYTPDDVTFIATTHGYRTVMAAPLDAPFDDWAGMLDAAKERGWINYASIIPLDRAIMQYVGKKEDIAVNIVPTRGGAGARQAVLGGHVDLAFSGSNALPMMEDGALKVVVALNPEGIEEHPGIPTLDALGYGVSAVEAAVFFGPDDMDAETVAKLESVLAQAVQSDRFKDFVNNKFRGFETFKTGTETAEGIASDAKAYRDLLDFISE</sequence>
<organism evidence="3 4">
    <name type="scientific">Harenicola maris</name>
    <dbReference type="NCBI Taxonomy" id="2841044"/>
    <lineage>
        <taxon>Bacteria</taxon>
        <taxon>Pseudomonadati</taxon>
        <taxon>Pseudomonadota</taxon>
        <taxon>Alphaproteobacteria</taxon>
        <taxon>Rhodobacterales</taxon>
        <taxon>Paracoccaceae</taxon>
        <taxon>Harenicola</taxon>
    </lineage>
</organism>
<dbReference type="RefSeq" id="WP_327794609.1">
    <property type="nucleotide sequence ID" value="NZ_JADQAZ010000002.1"/>
</dbReference>
<keyword evidence="4" id="KW-1185">Reference proteome</keyword>
<dbReference type="InterPro" id="IPR042100">
    <property type="entry name" value="Bug_dom1"/>
</dbReference>
<accession>A0AAP2G4Y9</accession>